<evidence type="ECO:0000256" key="1">
    <source>
        <dbReference type="SAM" id="SignalP"/>
    </source>
</evidence>
<evidence type="ECO:0000313" key="2">
    <source>
        <dbReference type="EMBL" id="MDQ0291068.1"/>
    </source>
</evidence>
<accession>A0AAE3VIT5</accession>
<comment type="caution">
    <text evidence="2">The sequence shown here is derived from an EMBL/GenBank/DDBJ whole genome shotgun (WGS) entry which is preliminary data.</text>
</comment>
<gene>
    <name evidence="2" type="ORF">J3R75_003175</name>
</gene>
<dbReference type="EMBL" id="JAUSVL010000001">
    <property type="protein sequence ID" value="MDQ0291068.1"/>
    <property type="molecule type" value="Genomic_DNA"/>
</dbReference>
<name>A0AAE3VIT5_9BACT</name>
<keyword evidence="1" id="KW-0732">Signal</keyword>
<reference evidence="2" key="1">
    <citation type="submission" date="2023-07" db="EMBL/GenBank/DDBJ databases">
        <title>Genomic Encyclopedia of Type Strains, Phase IV (KMG-IV): sequencing the most valuable type-strain genomes for metagenomic binning, comparative biology and taxonomic classification.</title>
        <authorList>
            <person name="Goeker M."/>
        </authorList>
    </citation>
    <scope>NUCLEOTIDE SEQUENCE</scope>
    <source>
        <strain evidence="2">DSM 24202</strain>
    </source>
</reference>
<feature type="signal peptide" evidence="1">
    <location>
        <begin position="1"/>
        <end position="20"/>
    </location>
</feature>
<dbReference type="RefSeq" id="WP_307263321.1">
    <property type="nucleotide sequence ID" value="NZ_JAUSVL010000001.1"/>
</dbReference>
<organism evidence="2 3">
    <name type="scientific">Oligosphaera ethanolica</name>
    <dbReference type="NCBI Taxonomy" id="760260"/>
    <lineage>
        <taxon>Bacteria</taxon>
        <taxon>Pseudomonadati</taxon>
        <taxon>Lentisphaerota</taxon>
        <taxon>Oligosphaeria</taxon>
        <taxon>Oligosphaerales</taxon>
        <taxon>Oligosphaeraceae</taxon>
        <taxon>Oligosphaera</taxon>
    </lineage>
</organism>
<feature type="chain" id="PRO_5041997570" evidence="1">
    <location>
        <begin position="21"/>
        <end position="170"/>
    </location>
</feature>
<proteinExistence type="predicted"/>
<dbReference type="Proteomes" id="UP001238163">
    <property type="component" value="Unassembled WGS sequence"/>
</dbReference>
<sequence>MRAVGLLSLFFLLMSFCCYSQENDKLTKLQRQHLMVHKNAQAAVRQKNPDHRKIFKAIYTFVSESNKQMFVWNQREAQGHLEKANRALADNKPAMAQKLKTIAIAYDNMSKINKQIVEAFEKEDSNSLQVLTATYIEQEMVMKNNGLKTFPREWFGEAEAVVVLRQMAQK</sequence>
<evidence type="ECO:0000313" key="3">
    <source>
        <dbReference type="Proteomes" id="UP001238163"/>
    </source>
</evidence>
<dbReference type="AlphaFoldDB" id="A0AAE3VIT5"/>
<protein>
    <submittedName>
        <fullName evidence="2">Uncharacterized protein</fullName>
    </submittedName>
</protein>
<keyword evidence="3" id="KW-1185">Reference proteome</keyword>